<name>A0ABU5DNQ6_9BURK</name>
<dbReference type="RefSeq" id="WP_320425907.1">
    <property type="nucleotide sequence ID" value="NZ_JAXCLA010000009.1"/>
</dbReference>
<gene>
    <name evidence="1" type="ORF">SNE35_25780</name>
</gene>
<dbReference type="EMBL" id="JAXCLA010000009">
    <property type="protein sequence ID" value="MDY0747938.1"/>
    <property type="molecule type" value="Genomic_DNA"/>
</dbReference>
<sequence length="231" mass="25621">MAKSGATGHWTRLFGKALAFHDEIAHAAEISAEWSNDTDPGQWGARIDGLPGHMSFAWGSDSAWIYLRRPEGIWKLRIPDDAQTKTIVLWQRADSGVAFGQLFIDAPERGSGGWNWDHLSSASCADIDAEFEPTSDCPREAHEEWPAIYAVRRADGQIIVAEAGECSDGRDVDLHLRGESADWIVGVERNSGRRFALPLSQHLQASALQGKLWLRFSGNWQEAREVRVNAS</sequence>
<evidence type="ECO:0000313" key="2">
    <source>
        <dbReference type="Proteomes" id="UP001285263"/>
    </source>
</evidence>
<reference evidence="1 2" key="1">
    <citation type="submission" date="2023-11" db="EMBL/GenBank/DDBJ databases">
        <title>Paucibacter sp. nov., isolated from fresh soil in Korea.</title>
        <authorList>
            <person name="Le N.T.T."/>
        </authorList>
    </citation>
    <scope>NUCLEOTIDE SEQUENCE [LARGE SCALE GENOMIC DNA]</scope>
    <source>
        <strain evidence="1 2">R3-3</strain>
    </source>
</reference>
<accession>A0ABU5DNQ6</accession>
<protein>
    <submittedName>
        <fullName evidence="1">Uncharacterized protein</fullName>
    </submittedName>
</protein>
<evidence type="ECO:0000313" key="1">
    <source>
        <dbReference type="EMBL" id="MDY0747938.1"/>
    </source>
</evidence>
<dbReference type="Proteomes" id="UP001285263">
    <property type="component" value="Unassembled WGS sequence"/>
</dbReference>
<comment type="caution">
    <text evidence="1">The sequence shown here is derived from an EMBL/GenBank/DDBJ whole genome shotgun (WGS) entry which is preliminary data.</text>
</comment>
<keyword evidence="2" id="KW-1185">Reference proteome</keyword>
<proteinExistence type="predicted"/>
<organism evidence="1 2">
    <name type="scientific">Roseateles agri</name>
    <dbReference type="NCBI Taxonomy" id="3098619"/>
    <lineage>
        <taxon>Bacteria</taxon>
        <taxon>Pseudomonadati</taxon>
        <taxon>Pseudomonadota</taxon>
        <taxon>Betaproteobacteria</taxon>
        <taxon>Burkholderiales</taxon>
        <taxon>Sphaerotilaceae</taxon>
        <taxon>Roseateles</taxon>
    </lineage>
</organism>